<proteinExistence type="predicted"/>
<dbReference type="EMBL" id="MN740993">
    <property type="protein sequence ID" value="QHU21973.1"/>
    <property type="molecule type" value="Genomic_DNA"/>
</dbReference>
<reference evidence="2" key="1">
    <citation type="journal article" date="2020" name="Nature">
        <title>Giant virus diversity and host interactions through global metagenomics.</title>
        <authorList>
            <person name="Schulz F."/>
            <person name="Roux S."/>
            <person name="Paez-Espino D."/>
            <person name="Jungbluth S."/>
            <person name="Walsh D.A."/>
            <person name="Denef V.J."/>
            <person name="McMahon K.D."/>
            <person name="Konstantinidis K.T."/>
            <person name="Eloe-Fadrosh E.A."/>
            <person name="Kyrpides N.C."/>
            <person name="Woyke T."/>
        </authorList>
    </citation>
    <scope>NUCLEOTIDE SEQUENCE</scope>
    <source>
        <strain evidence="2">GVMAG-S-3300013286-35</strain>
    </source>
</reference>
<evidence type="ECO:0000256" key="1">
    <source>
        <dbReference type="SAM" id="Phobius"/>
    </source>
</evidence>
<evidence type="ECO:0000313" key="2">
    <source>
        <dbReference type="EMBL" id="QHU21973.1"/>
    </source>
</evidence>
<keyword evidence="1" id="KW-1133">Transmembrane helix</keyword>
<feature type="transmembrane region" description="Helical" evidence="1">
    <location>
        <begin position="158"/>
        <end position="176"/>
    </location>
</feature>
<protein>
    <submittedName>
        <fullName evidence="2">Uncharacterized protein</fullName>
    </submittedName>
</protein>
<feature type="transmembrane region" description="Helical" evidence="1">
    <location>
        <begin position="129"/>
        <end position="146"/>
    </location>
</feature>
<name>A0A6C0KXJ3_9ZZZZ</name>
<keyword evidence="1" id="KW-0472">Membrane</keyword>
<organism evidence="2">
    <name type="scientific">viral metagenome</name>
    <dbReference type="NCBI Taxonomy" id="1070528"/>
    <lineage>
        <taxon>unclassified sequences</taxon>
        <taxon>metagenomes</taxon>
        <taxon>organismal metagenomes</taxon>
    </lineage>
</organism>
<accession>A0A6C0KXJ3</accession>
<dbReference type="AlphaFoldDB" id="A0A6C0KXJ3"/>
<keyword evidence="1" id="KW-0812">Transmembrane</keyword>
<sequence>MANTETNNQWIPLVKRDQELEKIRFSYDLRKNPDDFNRYVSERVERISKETLDKKRAAFQKAHTDMGRYYDMDHNANFYKLRNTDVLNLQDQMLERSRAAFQGVQYDKDLTRRQAEINEWYFNDKLETLFFLQMFFVVLLSMSIIMYLQKNGYTTTQFAAYLTIILLCVVVGTGVYRSRFTKEYRDNRFWNKRNFREKAVAKTSLEADLCAPPGDNSFIPKGISDCASKAKNDALLAANSSLAYAADSGKPYGQIALGTAEVIGAGLGVAGAGLGVAAIAPVVGAGLLLGQGLSDTRTVANRGGAAANRAEAQLEADTLAYLTGDGRAKADPNAKTTCPF</sequence>